<proteinExistence type="predicted"/>
<evidence type="ECO:0000313" key="2">
    <source>
        <dbReference type="Proteomes" id="UP000652755"/>
    </source>
</evidence>
<organism evidence="1 2">
    <name type="scientific">Pedobacter fastidiosus</name>
    <dbReference type="NCBI Taxonomy" id="2765361"/>
    <lineage>
        <taxon>Bacteria</taxon>
        <taxon>Pseudomonadati</taxon>
        <taxon>Bacteroidota</taxon>
        <taxon>Sphingobacteriia</taxon>
        <taxon>Sphingobacteriales</taxon>
        <taxon>Sphingobacteriaceae</taxon>
        <taxon>Pedobacter</taxon>
    </lineage>
</organism>
<accession>A0ABR7KS87</accession>
<comment type="caution">
    <text evidence="1">The sequence shown here is derived from an EMBL/GenBank/DDBJ whole genome shotgun (WGS) entry which is preliminary data.</text>
</comment>
<protein>
    <submittedName>
        <fullName evidence="1">Uncharacterized protein</fullName>
    </submittedName>
</protein>
<dbReference type="EMBL" id="JACRYL010000008">
    <property type="protein sequence ID" value="MBC6110969.1"/>
    <property type="molecule type" value="Genomic_DNA"/>
</dbReference>
<evidence type="ECO:0000313" key="1">
    <source>
        <dbReference type="EMBL" id="MBC6110969.1"/>
    </source>
</evidence>
<name>A0ABR7KS87_9SPHI</name>
<keyword evidence="2" id="KW-1185">Reference proteome</keyword>
<dbReference type="RefSeq" id="WP_187071432.1">
    <property type="nucleotide sequence ID" value="NZ_JACRYL010000008.1"/>
</dbReference>
<sequence length="98" mass="10893">MITKIKNITTFTAEDLFGILKTDFADYLNEKLDAAVTVDFAHVYDIIDVSFPEIIDGVAFFITVSEDEITVSGNNNTPANNSDVLEKQLTDFLKLSLN</sequence>
<reference evidence="1 2" key="1">
    <citation type="submission" date="2020-08" db="EMBL/GenBank/DDBJ databases">
        <authorList>
            <person name="Sun Q."/>
            <person name="Inoue M."/>
        </authorList>
    </citation>
    <scope>NUCLEOTIDE SEQUENCE [LARGE SCALE GENOMIC DNA]</scope>
    <source>
        <strain evidence="1 2">CCM 8938</strain>
    </source>
</reference>
<gene>
    <name evidence="1" type="ORF">H7U22_11090</name>
</gene>
<dbReference type="Proteomes" id="UP000652755">
    <property type="component" value="Unassembled WGS sequence"/>
</dbReference>